<accession>A0A498HUJ2</accession>
<dbReference type="EMBL" id="RDQH01000341">
    <property type="protein sequence ID" value="RXH73652.1"/>
    <property type="molecule type" value="Genomic_DNA"/>
</dbReference>
<evidence type="ECO:0000313" key="5">
    <source>
        <dbReference type="Proteomes" id="UP000290289"/>
    </source>
</evidence>
<protein>
    <recommendedName>
        <fullName evidence="6">Protein kinase domain-containing protein</fullName>
    </recommendedName>
</protein>
<keyword evidence="5" id="KW-1185">Reference proteome</keyword>
<keyword evidence="3" id="KW-1133">Transmembrane helix</keyword>
<gene>
    <name evidence="4" type="ORF">DVH24_016474</name>
</gene>
<dbReference type="PANTHER" id="PTHR27007">
    <property type="match status" value="1"/>
</dbReference>
<evidence type="ECO:0000256" key="3">
    <source>
        <dbReference type="SAM" id="Phobius"/>
    </source>
</evidence>
<keyword evidence="1" id="KW-0547">Nucleotide-binding</keyword>
<evidence type="ECO:0000256" key="1">
    <source>
        <dbReference type="ARBA" id="ARBA00022741"/>
    </source>
</evidence>
<sequence>MKGDRDFLAGGNEAPIQQQLVRAYSRYNRIPYPNRITNSHRATNTAAVAGAALLFAAPAIALAYWRRRKSQDHLFDEPAEEDQEVHLRQLKRFSLRELQVAYTFSNKNIIGRGGFGKVYKGCLALAFGRGGSKVLLVELALALARLQFNSPVPNDMHIGSVPCMHQIKRFFETEGCSGYSNSFGTASMDYTERDELEEARRHPELQYFGLSTIIVATDNFSPINKLGQWDPTVITSSTSVSVWLILLFRFFHLHKLAANVEGMSLCVIEIGSVWLWELE</sequence>
<name>A0A498HUJ2_MALDO</name>
<keyword evidence="2" id="KW-0067">ATP-binding</keyword>
<organism evidence="4 5">
    <name type="scientific">Malus domestica</name>
    <name type="common">Apple</name>
    <name type="synonym">Pyrus malus</name>
    <dbReference type="NCBI Taxonomy" id="3750"/>
    <lineage>
        <taxon>Eukaryota</taxon>
        <taxon>Viridiplantae</taxon>
        <taxon>Streptophyta</taxon>
        <taxon>Embryophyta</taxon>
        <taxon>Tracheophyta</taxon>
        <taxon>Spermatophyta</taxon>
        <taxon>Magnoliopsida</taxon>
        <taxon>eudicotyledons</taxon>
        <taxon>Gunneridae</taxon>
        <taxon>Pentapetalae</taxon>
        <taxon>rosids</taxon>
        <taxon>fabids</taxon>
        <taxon>Rosales</taxon>
        <taxon>Rosaceae</taxon>
        <taxon>Amygdaloideae</taxon>
        <taxon>Maleae</taxon>
        <taxon>Malus</taxon>
    </lineage>
</organism>
<feature type="transmembrane region" description="Helical" evidence="3">
    <location>
        <begin position="46"/>
        <end position="65"/>
    </location>
</feature>
<dbReference type="GO" id="GO:0005524">
    <property type="term" value="F:ATP binding"/>
    <property type="evidence" value="ECO:0007669"/>
    <property type="project" value="UniProtKB-KW"/>
</dbReference>
<dbReference type="InterPro" id="IPR050528">
    <property type="entry name" value="L-type_Lectin-RKs"/>
</dbReference>
<keyword evidence="3" id="KW-0812">Transmembrane</keyword>
<keyword evidence="3" id="KW-0472">Membrane</keyword>
<proteinExistence type="predicted"/>
<reference evidence="4 5" key="1">
    <citation type="submission" date="2018-10" db="EMBL/GenBank/DDBJ databases">
        <title>A high-quality apple genome assembly.</title>
        <authorList>
            <person name="Hu J."/>
        </authorList>
    </citation>
    <scope>NUCLEOTIDE SEQUENCE [LARGE SCALE GENOMIC DNA]</scope>
    <source>
        <strain evidence="5">cv. HFTH1</strain>
        <tissue evidence="4">Young leaf</tissue>
    </source>
</reference>
<evidence type="ECO:0000256" key="2">
    <source>
        <dbReference type="ARBA" id="ARBA00022840"/>
    </source>
</evidence>
<evidence type="ECO:0008006" key="6">
    <source>
        <dbReference type="Google" id="ProtNLM"/>
    </source>
</evidence>
<evidence type="ECO:0000313" key="4">
    <source>
        <dbReference type="EMBL" id="RXH73652.1"/>
    </source>
</evidence>
<dbReference type="AlphaFoldDB" id="A0A498HUJ2"/>
<dbReference type="Gene3D" id="3.30.200.20">
    <property type="entry name" value="Phosphorylase Kinase, domain 1"/>
    <property type="match status" value="1"/>
</dbReference>
<comment type="caution">
    <text evidence="4">The sequence shown here is derived from an EMBL/GenBank/DDBJ whole genome shotgun (WGS) entry which is preliminary data.</text>
</comment>
<dbReference type="Proteomes" id="UP000290289">
    <property type="component" value="Chromosome 15"/>
</dbReference>
<dbReference type="STRING" id="3750.A0A498HUJ2"/>